<keyword evidence="9" id="KW-1185">Reference proteome</keyword>
<comment type="caution">
    <text evidence="8">The sequence shown here is derived from an EMBL/GenBank/DDBJ whole genome shotgun (WGS) entry which is preliminary data.</text>
</comment>
<dbReference type="InterPro" id="IPR010432">
    <property type="entry name" value="RDD"/>
</dbReference>
<keyword evidence="4 6" id="KW-1133">Transmembrane helix</keyword>
<dbReference type="RefSeq" id="WP_185251230.1">
    <property type="nucleotide sequence ID" value="NZ_JACKXE010000001.1"/>
</dbReference>
<comment type="subcellular location">
    <subcellularLocation>
        <location evidence="1">Cell membrane</location>
        <topology evidence="1">Multi-pass membrane protein</topology>
    </subcellularLocation>
</comment>
<feature type="transmembrane region" description="Helical" evidence="6">
    <location>
        <begin position="68"/>
        <end position="89"/>
    </location>
</feature>
<evidence type="ECO:0000256" key="5">
    <source>
        <dbReference type="ARBA" id="ARBA00023136"/>
    </source>
</evidence>
<keyword evidence="2" id="KW-1003">Cell membrane</keyword>
<sequence length="180" mass="18883">MTEHPPPPAYGATPGPQTGARPAELLDRFLARLIDGILLAVVNGIIVSAIVVSTVMGDSGGFYTASTYAASAVSAVLTTVINLAYFGYLESSRGQTVGKMVMKLRTHGPGGGNPTLEQALKRNIWMAAPILGIIPVIGALGGLIQLVAVIMIAVGIHNDTVNRQAWHDHFADETRVVKEG</sequence>
<keyword evidence="3 6" id="KW-0812">Transmembrane</keyword>
<dbReference type="AlphaFoldDB" id="A0A7X0RCU5"/>
<evidence type="ECO:0000259" key="7">
    <source>
        <dbReference type="Pfam" id="PF06271"/>
    </source>
</evidence>
<dbReference type="PANTHER" id="PTHR36115">
    <property type="entry name" value="PROLINE-RICH ANTIGEN HOMOLOG-RELATED"/>
    <property type="match status" value="1"/>
</dbReference>
<feature type="domain" description="RDD" evidence="7">
    <location>
        <begin position="23"/>
        <end position="171"/>
    </location>
</feature>
<proteinExistence type="predicted"/>
<reference evidence="8 9" key="1">
    <citation type="submission" date="2020-08" db="EMBL/GenBank/DDBJ databases">
        <authorList>
            <person name="Seo M.-J."/>
        </authorList>
    </citation>
    <scope>NUCLEOTIDE SEQUENCE [LARGE SCALE GENOMIC DNA]</scope>
    <source>
        <strain evidence="8 9">KIGAM211</strain>
    </source>
</reference>
<evidence type="ECO:0000313" key="8">
    <source>
        <dbReference type="EMBL" id="MBB6625906.1"/>
    </source>
</evidence>
<dbReference type="InterPro" id="IPR051791">
    <property type="entry name" value="Pra-immunoreactive"/>
</dbReference>
<dbReference type="Proteomes" id="UP000523955">
    <property type="component" value="Unassembled WGS sequence"/>
</dbReference>
<evidence type="ECO:0000313" key="9">
    <source>
        <dbReference type="Proteomes" id="UP000523955"/>
    </source>
</evidence>
<dbReference type="PANTHER" id="PTHR36115:SF4">
    <property type="entry name" value="MEMBRANE PROTEIN"/>
    <property type="match status" value="1"/>
</dbReference>
<evidence type="ECO:0000256" key="4">
    <source>
        <dbReference type="ARBA" id="ARBA00022989"/>
    </source>
</evidence>
<dbReference type="GO" id="GO:0005886">
    <property type="term" value="C:plasma membrane"/>
    <property type="evidence" value="ECO:0007669"/>
    <property type="project" value="UniProtKB-SubCell"/>
</dbReference>
<accession>A0A7X0RCU5</accession>
<name>A0A7X0RCU5_9ACTN</name>
<protein>
    <submittedName>
        <fullName evidence="8">RDD family protein</fullName>
    </submittedName>
</protein>
<evidence type="ECO:0000256" key="6">
    <source>
        <dbReference type="SAM" id="Phobius"/>
    </source>
</evidence>
<gene>
    <name evidence="8" type="ORF">H5V45_01105</name>
</gene>
<evidence type="ECO:0000256" key="2">
    <source>
        <dbReference type="ARBA" id="ARBA00022475"/>
    </source>
</evidence>
<dbReference type="Pfam" id="PF06271">
    <property type="entry name" value="RDD"/>
    <property type="match status" value="1"/>
</dbReference>
<evidence type="ECO:0000256" key="1">
    <source>
        <dbReference type="ARBA" id="ARBA00004651"/>
    </source>
</evidence>
<feature type="transmembrane region" description="Helical" evidence="6">
    <location>
        <begin position="130"/>
        <end position="156"/>
    </location>
</feature>
<feature type="transmembrane region" description="Helical" evidence="6">
    <location>
        <begin position="36"/>
        <end position="56"/>
    </location>
</feature>
<keyword evidence="5 6" id="KW-0472">Membrane</keyword>
<dbReference type="EMBL" id="JACKXE010000001">
    <property type="protein sequence ID" value="MBB6625906.1"/>
    <property type="molecule type" value="Genomic_DNA"/>
</dbReference>
<evidence type="ECO:0000256" key="3">
    <source>
        <dbReference type="ARBA" id="ARBA00022692"/>
    </source>
</evidence>
<organism evidence="8 9">
    <name type="scientific">Nocardioides luti</name>
    <dbReference type="NCBI Taxonomy" id="2761101"/>
    <lineage>
        <taxon>Bacteria</taxon>
        <taxon>Bacillati</taxon>
        <taxon>Actinomycetota</taxon>
        <taxon>Actinomycetes</taxon>
        <taxon>Propionibacteriales</taxon>
        <taxon>Nocardioidaceae</taxon>
        <taxon>Nocardioides</taxon>
    </lineage>
</organism>